<feature type="binding site" evidence="1">
    <location>
        <position position="34"/>
    </location>
    <ligand>
        <name>Zn(2+)</name>
        <dbReference type="ChEBI" id="CHEBI:29105"/>
    </ligand>
</feature>
<comment type="cofactor">
    <cofactor evidence="1">
        <name>Zn(2+)</name>
        <dbReference type="ChEBI" id="CHEBI:29105"/>
    </cofactor>
    <text evidence="1">Bind 1 Zn(2+) per subunit.</text>
</comment>
<dbReference type="InterPro" id="IPR038638">
    <property type="entry name" value="RbpA_sf"/>
</dbReference>
<evidence type="ECO:0000313" key="2">
    <source>
        <dbReference type="EMBL" id="SJN22176.1"/>
    </source>
</evidence>
<comment type="similarity">
    <text evidence="1">Belongs to the RNA polymerase-binding protein RbpA family.</text>
</comment>
<dbReference type="GO" id="GO:0001000">
    <property type="term" value="F:bacterial-type RNA polymerase core enzyme binding"/>
    <property type="evidence" value="ECO:0007669"/>
    <property type="project" value="UniProtKB-UniRule"/>
</dbReference>
<dbReference type="EMBL" id="FUKO01000012">
    <property type="protein sequence ID" value="SJN22176.1"/>
    <property type="molecule type" value="Genomic_DNA"/>
</dbReference>
<organism evidence="2 3">
    <name type="scientific">Microbacterium esteraromaticum</name>
    <dbReference type="NCBI Taxonomy" id="57043"/>
    <lineage>
        <taxon>Bacteria</taxon>
        <taxon>Bacillati</taxon>
        <taxon>Actinomycetota</taxon>
        <taxon>Actinomycetes</taxon>
        <taxon>Micrococcales</taxon>
        <taxon>Microbacteriaceae</taxon>
        <taxon>Microbacterium</taxon>
    </lineage>
</organism>
<keyword evidence="3" id="KW-1185">Reference proteome</keyword>
<dbReference type="Pfam" id="PF13397">
    <property type="entry name" value="RbpA"/>
    <property type="match status" value="1"/>
</dbReference>
<name>A0A1R4IQQ5_9MICO</name>
<keyword evidence="1" id="KW-0805">Transcription regulation</keyword>
<keyword evidence="1" id="KW-0862">Zinc</keyword>
<comment type="subunit">
    <text evidence="1">Forms a complex with the RNAP catalytic core and with free principal sigma factors.</text>
</comment>
<dbReference type="HAMAP" id="MF_01483">
    <property type="entry name" value="RbpA"/>
    <property type="match status" value="1"/>
</dbReference>
<evidence type="ECO:0000313" key="3">
    <source>
        <dbReference type="Proteomes" id="UP000196320"/>
    </source>
</evidence>
<feature type="binding site" evidence="1">
    <location>
        <position position="39"/>
    </location>
    <ligand>
        <name>Zn(2+)</name>
        <dbReference type="ChEBI" id="CHEBI:29105"/>
    </ligand>
</feature>
<feature type="binding site" evidence="1">
    <location>
        <position position="60"/>
    </location>
    <ligand>
        <name>Zn(2+)</name>
        <dbReference type="ChEBI" id="CHEBI:29105"/>
    </ligand>
</feature>
<accession>A0A1R4IQQ5</accession>
<dbReference type="Proteomes" id="UP000196320">
    <property type="component" value="Unassembled WGS sequence"/>
</dbReference>
<dbReference type="OrthoDB" id="3618415at2"/>
<dbReference type="Gene3D" id="2.20.28.270">
    <property type="entry name" value="RNA polymerase-binding protein A"/>
    <property type="match status" value="1"/>
</dbReference>
<dbReference type="GO" id="GO:0045893">
    <property type="term" value="P:positive regulation of DNA-templated transcription"/>
    <property type="evidence" value="ECO:0007669"/>
    <property type="project" value="UniProtKB-UniRule"/>
</dbReference>
<protein>
    <recommendedName>
        <fullName evidence="1">RNA polymerase-binding protein RbpA</fullName>
    </recommendedName>
</protein>
<dbReference type="InterPro" id="IPR025182">
    <property type="entry name" value="RNApol-bd_RbpA"/>
</dbReference>
<evidence type="ECO:0000256" key="1">
    <source>
        <dbReference type="HAMAP-Rule" id="MF_01483"/>
    </source>
</evidence>
<sequence length="128" mass="14289">MADRSLRGIRLGAQSLQSEEGVVFMERRATLYKCETCGHDTTLMFSADAEPPQTWECRSCGADAVLQVDGASVQLETADEKAVRTPWDMLLERRSVEELEELLADRLAYVRARRGAGEDPTKRERVGA</sequence>
<comment type="function">
    <text evidence="1">Binds to RNA polymerase (RNAP), stimulating transcription from principal, but not alternative sigma factor promoters.</text>
</comment>
<proteinExistence type="inferred from homology"/>
<dbReference type="RefSeq" id="WP_087130061.1">
    <property type="nucleotide sequence ID" value="NZ_FUKO01000012.1"/>
</dbReference>
<gene>
    <name evidence="1" type="primary">rbpA</name>
    <name evidence="2" type="ORF">FM104_03385</name>
</gene>
<feature type="binding site" evidence="1">
    <location>
        <position position="57"/>
    </location>
    <ligand>
        <name>Zn(2+)</name>
        <dbReference type="ChEBI" id="CHEBI:29105"/>
    </ligand>
</feature>
<reference evidence="2 3" key="1">
    <citation type="submission" date="2017-02" db="EMBL/GenBank/DDBJ databases">
        <authorList>
            <person name="Peterson S.W."/>
        </authorList>
    </citation>
    <scope>NUCLEOTIDE SEQUENCE [LARGE SCALE GENOMIC DNA]</scope>
    <source>
        <strain evidence="2 3">B Mb 05.01</strain>
    </source>
</reference>
<keyword evidence="1" id="KW-0804">Transcription</keyword>
<dbReference type="AlphaFoldDB" id="A0A1R4IQQ5"/>
<keyword evidence="1" id="KW-0479">Metal-binding</keyword>
<dbReference type="GO" id="GO:0008270">
    <property type="term" value="F:zinc ion binding"/>
    <property type="evidence" value="ECO:0007669"/>
    <property type="project" value="UniProtKB-UniRule"/>
</dbReference>